<feature type="non-terminal residue" evidence="2">
    <location>
        <position position="1"/>
    </location>
</feature>
<name>L1J7V4_GUITC</name>
<dbReference type="EMBL" id="JH993003">
    <property type="protein sequence ID" value="EKX44611.1"/>
    <property type="molecule type" value="Genomic_DNA"/>
</dbReference>
<evidence type="ECO:0008006" key="5">
    <source>
        <dbReference type="Google" id="ProtNLM"/>
    </source>
</evidence>
<dbReference type="PaxDb" id="55529-EKX44611"/>
<dbReference type="HOGENOM" id="CLU_2353019_0_0_1"/>
<reference evidence="3" key="3">
    <citation type="submission" date="2016-03" db="UniProtKB">
        <authorList>
            <consortium name="EnsemblProtists"/>
        </authorList>
    </citation>
    <scope>IDENTIFICATION</scope>
</reference>
<evidence type="ECO:0000313" key="3">
    <source>
        <dbReference type="EnsemblProtists" id="EKX44611"/>
    </source>
</evidence>
<keyword evidence="1" id="KW-0472">Membrane</keyword>
<feature type="transmembrane region" description="Helical" evidence="1">
    <location>
        <begin position="62"/>
        <end position="80"/>
    </location>
</feature>
<keyword evidence="1" id="KW-0812">Transmembrane</keyword>
<organism evidence="2">
    <name type="scientific">Guillardia theta (strain CCMP2712)</name>
    <name type="common">Cryptophyte</name>
    <dbReference type="NCBI Taxonomy" id="905079"/>
    <lineage>
        <taxon>Eukaryota</taxon>
        <taxon>Cryptophyceae</taxon>
        <taxon>Pyrenomonadales</taxon>
        <taxon>Geminigeraceae</taxon>
        <taxon>Guillardia</taxon>
    </lineage>
</organism>
<dbReference type="AlphaFoldDB" id="L1J7V4"/>
<dbReference type="RefSeq" id="XP_005831591.1">
    <property type="nucleotide sequence ID" value="XM_005831534.1"/>
</dbReference>
<dbReference type="KEGG" id="gtt:GUITHDRAFT_152917"/>
<reference evidence="4" key="2">
    <citation type="submission" date="2012-11" db="EMBL/GenBank/DDBJ databases">
        <authorList>
            <person name="Kuo A."/>
            <person name="Curtis B.A."/>
            <person name="Tanifuji G."/>
            <person name="Burki F."/>
            <person name="Gruber A."/>
            <person name="Irimia M."/>
            <person name="Maruyama S."/>
            <person name="Arias M.C."/>
            <person name="Ball S.G."/>
            <person name="Gile G.H."/>
            <person name="Hirakawa Y."/>
            <person name="Hopkins J.F."/>
            <person name="Rensing S.A."/>
            <person name="Schmutz J."/>
            <person name="Symeonidi A."/>
            <person name="Elias M."/>
            <person name="Eveleigh R.J."/>
            <person name="Herman E.K."/>
            <person name="Klute M.J."/>
            <person name="Nakayama T."/>
            <person name="Obornik M."/>
            <person name="Reyes-Prieto A."/>
            <person name="Armbrust E.V."/>
            <person name="Aves S.J."/>
            <person name="Beiko R.G."/>
            <person name="Coutinho P."/>
            <person name="Dacks J.B."/>
            <person name="Durnford D.G."/>
            <person name="Fast N.M."/>
            <person name="Green B.R."/>
            <person name="Grisdale C."/>
            <person name="Hempe F."/>
            <person name="Henrissat B."/>
            <person name="Hoppner M.P."/>
            <person name="Ishida K.-I."/>
            <person name="Kim E."/>
            <person name="Koreny L."/>
            <person name="Kroth P.G."/>
            <person name="Liu Y."/>
            <person name="Malik S.-B."/>
            <person name="Maier U.G."/>
            <person name="McRose D."/>
            <person name="Mock T."/>
            <person name="Neilson J.A."/>
            <person name="Onodera N.T."/>
            <person name="Poole A.M."/>
            <person name="Pritham E.J."/>
            <person name="Richards T.A."/>
            <person name="Rocap G."/>
            <person name="Roy S.W."/>
            <person name="Sarai C."/>
            <person name="Schaack S."/>
            <person name="Shirato S."/>
            <person name="Slamovits C.H."/>
            <person name="Spencer D.F."/>
            <person name="Suzuki S."/>
            <person name="Worden A.Z."/>
            <person name="Zauner S."/>
            <person name="Barry K."/>
            <person name="Bell C."/>
            <person name="Bharti A.K."/>
            <person name="Crow J.A."/>
            <person name="Grimwood J."/>
            <person name="Kramer R."/>
            <person name="Lindquist E."/>
            <person name="Lucas S."/>
            <person name="Salamov A."/>
            <person name="McFadden G.I."/>
            <person name="Lane C.E."/>
            <person name="Keeling P.J."/>
            <person name="Gray M.W."/>
            <person name="Grigoriev I.V."/>
            <person name="Archibald J.M."/>
        </authorList>
    </citation>
    <scope>NUCLEOTIDE SEQUENCE</scope>
    <source>
        <strain evidence="4">CCMP2712</strain>
    </source>
</reference>
<dbReference type="Proteomes" id="UP000011087">
    <property type="component" value="Unassembled WGS sequence"/>
</dbReference>
<protein>
    <recommendedName>
        <fullName evidence="5">Peptidase A1 domain-containing protein</fullName>
    </recommendedName>
</protein>
<accession>L1J7V4</accession>
<dbReference type="GeneID" id="17301368"/>
<keyword evidence="1" id="KW-1133">Transmembrane helix</keyword>
<dbReference type="EnsemblProtists" id="EKX44611">
    <property type="protein sequence ID" value="EKX44611"/>
    <property type="gene ID" value="GUITHDRAFT_152917"/>
</dbReference>
<proteinExistence type="predicted"/>
<gene>
    <name evidence="2" type="ORF">GUITHDRAFT_152917</name>
</gene>
<evidence type="ECO:0000313" key="2">
    <source>
        <dbReference type="EMBL" id="EKX44611.1"/>
    </source>
</evidence>
<evidence type="ECO:0000256" key="1">
    <source>
        <dbReference type="SAM" id="Phobius"/>
    </source>
</evidence>
<keyword evidence="4" id="KW-1185">Reference proteome</keyword>
<reference evidence="2 4" key="1">
    <citation type="journal article" date="2012" name="Nature">
        <title>Algal genomes reveal evolutionary mosaicism and the fate of nucleomorphs.</title>
        <authorList>
            <consortium name="DOE Joint Genome Institute"/>
            <person name="Curtis B.A."/>
            <person name="Tanifuji G."/>
            <person name="Burki F."/>
            <person name="Gruber A."/>
            <person name="Irimia M."/>
            <person name="Maruyama S."/>
            <person name="Arias M.C."/>
            <person name="Ball S.G."/>
            <person name="Gile G.H."/>
            <person name="Hirakawa Y."/>
            <person name="Hopkins J.F."/>
            <person name="Kuo A."/>
            <person name="Rensing S.A."/>
            <person name="Schmutz J."/>
            <person name="Symeonidi A."/>
            <person name="Elias M."/>
            <person name="Eveleigh R.J."/>
            <person name="Herman E.K."/>
            <person name="Klute M.J."/>
            <person name="Nakayama T."/>
            <person name="Obornik M."/>
            <person name="Reyes-Prieto A."/>
            <person name="Armbrust E.V."/>
            <person name="Aves S.J."/>
            <person name="Beiko R.G."/>
            <person name="Coutinho P."/>
            <person name="Dacks J.B."/>
            <person name="Durnford D.G."/>
            <person name="Fast N.M."/>
            <person name="Green B.R."/>
            <person name="Grisdale C.J."/>
            <person name="Hempel F."/>
            <person name="Henrissat B."/>
            <person name="Hoppner M.P."/>
            <person name="Ishida K."/>
            <person name="Kim E."/>
            <person name="Koreny L."/>
            <person name="Kroth P.G."/>
            <person name="Liu Y."/>
            <person name="Malik S.B."/>
            <person name="Maier U.G."/>
            <person name="McRose D."/>
            <person name="Mock T."/>
            <person name="Neilson J.A."/>
            <person name="Onodera N.T."/>
            <person name="Poole A.M."/>
            <person name="Pritham E.J."/>
            <person name="Richards T.A."/>
            <person name="Rocap G."/>
            <person name="Roy S.W."/>
            <person name="Sarai C."/>
            <person name="Schaack S."/>
            <person name="Shirato S."/>
            <person name="Slamovits C.H."/>
            <person name="Spencer D.F."/>
            <person name="Suzuki S."/>
            <person name="Worden A.Z."/>
            <person name="Zauner S."/>
            <person name="Barry K."/>
            <person name="Bell C."/>
            <person name="Bharti A.K."/>
            <person name="Crow J.A."/>
            <person name="Grimwood J."/>
            <person name="Kramer R."/>
            <person name="Lindquist E."/>
            <person name="Lucas S."/>
            <person name="Salamov A."/>
            <person name="McFadden G.I."/>
            <person name="Lane C.E."/>
            <person name="Keeling P.J."/>
            <person name="Gray M.W."/>
            <person name="Grigoriev I.V."/>
            <person name="Archibald J.M."/>
        </authorList>
    </citation>
    <scope>NUCLEOTIDE SEQUENCE</scope>
    <source>
        <strain evidence="2 4">CCMP2712</strain>
    </source>
</reference>
<evidence type="ECO:0000313" key="4">
    <source>
        <dbReference type="Proteomes" id="UP000011087"/>
    </source>
</evidence>
<sequence length="97" mass="10732">PFTVIFDTGSAVFGVFVVKHDLPMSIRAQLPDDMISTSLYMLEQKSSSTATLPLAGVTNTKFAAGVVIFNLCMVALVLIYRRKRRSVQYDTISHDDC</sequence>